<sequence>MAEVKFENIVKEFEDANKGKVLAVNDANFVVHDKEFLVFVGPSGCGKTTSLRMVAGLERQTSGDIYIGDRLVNKVHPKDRDIAMVFQDYALYPHMTIRENLAFGLKNLKTPKAEIEKKITEAASILSIENLLDRKPRELSGGQKQRIAVGRAIVRNPSVFLFDEPLSNLDAKLRVQMRVELSELHKRLGATIIYVTHDQVEAMTLGQRIVVMNAGKIQQIATPEELYENPNNMFVAGFIGSPPMNFAKARLEGNQLHTATHTFTVPKGKLVGYKKYDGKEVIMGIRPEDILSTQLMPSVPTENVIKANLKVVEHLGAELLIYFDIGNDQLTGRVSADAKYKPLTQVDLYFNLKKMQLFDPETQQRI</sequence>
<dbReference type="PANTHER" id="PTHR43875:SF1">
    <property type="entry name" value="OSMOPROTECTIVE COMPOUNDS UPTAKE ATP-BINDING PROTEIN GGTA"/>
    <property type="match status" value="1"/>
</dbReference>
<evidence type="ECO:0000256" key="2">
    <source>
        <dbReference type="ARBA" id="ARBA00022741"/>
    </source>
</evidence>
<feature type="domain" description="ABC transporter" evidence="4">
    <location>
        <begin position="4"/>
        <end position="239"/>
    </location>
</feature>
<evidence type="ECO:0000313" key="6">
    <source>
        <dbReference type="Proteomes" id="UP000077881"/>
    </source>
</evidence>
<dbReference type="Gene3D" id="2.40.50.100">
    <property type="match status" value="1"/>
</dbReference>
<dbReference type="STRING" id="217031.ABB05_20295"/>
<gene>
    <name evidence="5" type="ORF">ABB05_20295</name>
</gene>
<dbReference type="OrthoDB" id="9802264at2"/>
<dbReference type="GO" id="GO:0016887">
    <property type="term" value="F:ATP hydrolysis activity"/>
    <property type="evidence" value="ECO:0007669"/>
    <property type="project" value="InterPro"/>
</dbReference>
<dbReference type="InterPro" id="IPR008995">
    <property type="entry name" value="Mo/tungstate-bd_C_term_dom"/>
</dbReference>
<dbReference type="Gene3D" id="3.40.50.300">
    <property type="entry name" value="P-loop containing nucleotide triphosphate hydrolases"/>
    <property type="match status" value="1"/>
</dbReference>
<dbReference type="PROSITE" id="PS00211">
    <property type="entry name" value="ABC_TRANSPORTER_1"/>
    <property type="match status" value="1"/>
</dbReference>
<evidence type="ECO:0000259" key="4">
    <source>
        <dbReference type="PROSITE" id="PS50893"/>
    </source>
</evidence>
<dbReference type="PANTHER" id="PTHR43875">
    <property type="entry name" value="MALTODEXTRIN IMPORT ATP-BINDING PROTEIN MSMX"/>
    <property type="match status" value="1"/>
</dbReference>
<dbReference type="SUPFAM" id="SSF50331">
    <property type="entry name" value="MOP-like"/>
    <property type="match status" value="1"/>
</dbReference>
<dbReference type="GO" id="GO:0140359">
    <property type="term" value="F:ABC-type transporter activity"/>
    <property type="evidence" value="ECO:0007669"/>
    <property type="project" value="InterPro"/>
</dbReference>
<dbReference type="InterPro" id="IPR047641">
    <property type="entry name" value="ABC_transpr_MalK/UgpC-like"/>
</dbReference>
<dbReference type="GO" id="GO:0055052">
    <property type="term" value="C:ATP-binding cassette (ABC) transporter complex, substrate-binding subunit-containing"/>
    <property type="evidence" value="ECO:0007669"/>
    <property type="project" value="TreeGrafter"/>
</dbReference>
<dbReference type="InterPro" id="IPR012340">
    <property type="entry name" value="NA-bd_OB-fold"/>
</dbReference>
<dbReference type="PROSITE" id="PS50893">
    <property type="entry name" value="ABC_TRANSPORTER_2"/>
    <property type="match status" value="1"/>
</dbReference>
<dbReference type="Pfam" id="PF17912">
    <property type="entry name" value="OB_MalK"/>
    <property type="match status" value="1"/>
</dbReference>
<evidence type="ECO:0000256" key="3">
    <source>
        <dbReference type="ARBA" id="ARBA00022840"/>
    </source>
</evidence>
<name>A0A177ZIN3_9BACI</name>
<dbReference type="Proteomes" id="UP000077881">
    <property type="component" value="Unassembled WGS sequence"/>
</dbReference>
<dbReference type="InterPro" id="IPR003593">
    <property type="entry name" value="AAA+_ATPase"/>
</dbReference>
<keyword evidence="3" id="KW-0067">ATP-binding</keyword>
<dbReference type="InterPro" id="IPR003439">
    <property type="entry name" value="ABC_transporter-like_ATP-bd"/>
</dbReference>
<keyword evidence="6" id="KW-1185">Reference proteome</keyword>
<dbReference type="Pfam" id="PF00005">
    <property type="entry name" value="ABC_tran"/>
    <property type="match status" value="1"/>
</dbReference>
<dbReference type="FunFam" id="3.40.50.300:FF:000042">
    <property type="entry name" value="Maltose/maltodextrin ABC transporter, ATP-binding protein"/>
    <property type="match status" value="1"/>
</dbReference>
<dbReference type="SUPFAM" id="SSF52540">
    <property type="entry name" value="P-loop containing nucleoside triphosphate hydrolases"/>
    <property type="match status" value="1"/>
</dbReference>
<dbReference type="PATRIC" id="fig|217031.6.peg.4407"/>
<dbReference type="SMART" id="SM00382">
    <property type="entry name" value="AAA"/>
    <property type="match status" value="1"/>
</dbReference>
<dbReference type="Gene3D" id="2.40.50.140">
    <property type="entry name" value="Nucleic acid-binding proteins"/>
    <property type="match status" value="1"/>
</dbReference>
<proteinExistence type="predicted"/>
<dbReference type="GO" id="GO:0008643">
    <property type="term" value="P:carbohydrate transport"/>
    <property type="evidence" value="ECO:0007669"/>
    <property type="project" value="InterPro"/>
</dbReference>
<comment type="caution">
    <text evidence="5">The sequence shown here is derived from an EMBL/GenBank/DDBJ whole genome shotgun (WGS) entry which is preliminary data.</text>
</comment>
<organism evidence="5 6">
    <name type="scientific">Lederbergia galactosidilytica</name>
    <dbReference type="NCBI Taxonomy" id="217031"/>
    <lineage>
        <taxon>Bacteria</taxon>
        <taxon>Bacillati</taxon>
        <taxon>Bacillota</taxon>
        <taxon>Bacilli</taxon>
        <taxon>Bacillales</taxon>
        <taxon>Bacillaceae</taxon>
        <taxon>Lederbergia</taxon>
    </lineage>
</organism>
<dbReference type="InterPro" id="IPR027417">
    <property type="entry name" value="P-loop_NTPase"/>
</dbReference>
<dbReference type="GO" id="GO:0005524">
    <property type="term" value="F:ATP binding"/>
    <property type="evidence" value="ECO:0007669"/>
    <property type="project" value="UniProtKB-KW"/>
</dbReference>
<keyword evidence="2" id="KW-0547">Nucleotide-binding</keyword>
<evidence type="ECO:0000256" key="1">
    <source>
        <dbReference type="ARBA" id="ARBA00022448"/>
    </source>
</evidence>
<reference evidence="5 6" key="1">
    <citation type="submission" date="2015-05" db="EMBL/GenBank/DDBJ databases">
        <title>Comparison of genome.</title>
        <authorList>
            <person name="Zheng Z."/>
            <person name="Sun M."/>
        </authorList>
    </citation>
    <scope>NUCLEOTIDE SEQUENCE [LARGE SCALE GENOMIC DNA]</scope>
    <source>
        <strain evidence="5 6">G25-74</strain>
    </source>
</reference>
<dbReference type="EMBL" id="LDJR01000060">
    <property type="protein sequence ID" value="OAK67473.1"/>
    <property type="molecule type" value="Genomic_DNA"/>
</dbReference>
<dbReference type="InterPro" id="IPR015855">
    <property type="entry name" value="ABC_transpr_MalK-like"/>
</dbReference>
<dbReference type="AlphaFoldDB" id="A0A177ZIN3"/>
<keyword evidence="1" id="KW-0813">Transport</keyword>
<dbReference type="NCBIfam" id="NF008653">
    <property type="entry name" value="PRK11650.1"/>
    <property type="match status" value="1"/>
</dbReference>
<accession>A0A177ZIN3</accession>
<dbReference type="InterPro" id="IPR040582">
    <property type="entry name" value="OB_MalK-like"/>
</dbReference>
<dbReference type="RefSeq" id="WP_057985678.1">
    <property type="nucleotide sequence ID" value="NZ_JAGGKH010000023.1"/>
</dbReference>
<dbReference type="InterPro" id="IPR017871">
    <property type="entry name" value="ABC_transporter-like_CS"/>
</dbReference>
<evidence type="ECO:0000313" key="5">
    <source>
        <dbReference type="EMBL" id="OAK67473.1"/>
    </source>
</evidence>
<protein>
    <recommendedName>
        <fullName evidence="4">ABC transporter domain-containing protein</fullName>
    </recommendedName>
</protein>
<dbReference type="CDD" id="cd03301">
    <property type="entry name" value="ABC_MalK_N"/>
    <property type="match status" value="1"/>
</dbReference>